<comment type="similarity">
    <text evidence="6">Belongs to the vsr family.</text>
</comment>
<proteinExistence type="inferred from homology"/>
<evidence type="ECO:0000256" key="7">
    <source>
        <dbReference type="SAM" id="MobiDB-lite"/>
    </source>
</evidence>
<dbReference type="CDD" id="cd00221">
    <property type="entry name" value="Vsr"/>
    <property type="match status" value="1"/>
</dbReference>
<keyword evidence="5 6" id="KW-0234">DNA repair</keyword>
<dbReference type="NCBIfam" id="TIGR00632">
    <property type="entry name" value="vsr"/>
    <property type="match status" value="1"/>
</dbReference>
<dbReference type="GO" id="GO:0004519">
    <property type="term" value="F:endonuclease activity"/>
    <property type="evidence" value="ECO:0007669"/>
    <property type="project" value="UniProtKB-KW"/>
</dbReference>
<dbReference type="InterPro" id="IPR011335">
    <property type="entry name" value="Restrct_endonuc-II-like"/>
</dbReference>
<reference evidence="8 9" key="1">
    <citation type="submission" date="2023-03" db="EMBL/GenBank/DDBJ databases">
        <authorList>
            <person name="Pearce D."/>
        </authorList>
    </citation>
    <scope>NUCLEOTIDE SEQUENCE [LARGE SCALE GENOMIC DNA]</scope>
    <source>
        <strain evidence="8">Msz</strain>
        <plasmid evidence="8 9">MSZNORminor</plasmid>
    </source>
</reference>
<keyword evidence="8" id="KW-0614">Plasmid</keyword>
<evidence type="ECO:0000313" key="8">
    <source>
        <dbReference type="EMBL" id="CAI8982712.1"/>
    </source>
</evidence>
<feature type="region of interest" description="Disordered" evidence="7">
    <location>
        <begin position="1"/>
        <end position="21"/>
    </location>
</feature>
<accession>A0ABM9I9W2</accession>
<dbReference type="Proteomes" id="UP001162030">
    <property type="component" value="Plasmid MSZNORminor"/>
</dbReference>
<dbReference type="InterPro" id="IPR004603">
    <property type="entry name" value="DNA_mismatch_endonuc_vsr"/>
</dbReference>
<dbReference type="Gene3D" id="3.40.960.10">
    <property type="entry name" value="VSR Endonuclease"/>
    <property type="match status" value="1"/>
</dbReference>
<keyword evidence="2 6" id="KW-0255">Endonuclease</keyword>
<dbReference type="GO" id="GO:0016787">
    <property type="term" value="F:hydrolase activity"/>
    <property type="evidence" value="ECO:0007669"/>
    <property type="project" value="UniProtKB-KW"/>
</dbReference>
<comment type="function">
    <text evidence="6">May nick specific sequences that contain T:G mispairs resulting from m5C-deamination.</text>
</comment>
<keyword evidence="9" id="KW-1185">Reference proteome</keyword>
<evidence type="ECO:0000313" key="9">
    <source>
        <dbReference type="Proteomes" id="UP001162030"/>
    </source>
</evidence>
<evidence type="ECO:0000256" key="4">
    <source>
        <dbReference type="ARBA" id="ARBA00022801"/>
    </source>
</evidence>
<dbReference type="EMBL" id="OX458334">
    <property type="protein sequence ID" value="CAI8982712.1"/>
    <property type="molecule type" value="Genomic_DNA"/>
</dbReference>
<evidence type="ECO:0000256" key="5">
    <source>
        <dbReference type="ARBA" id="ARBA00023204"/>
    </source>
</evidence>
<dbReference type="SUPFAM" id="SSF52980">
    <property type="entry name" value="Restriction endonuclease-like"/>
    <property type="match status" value="1"/>
</dbReference>
<evidence type="ECO:0000256" key="6">
    <source>
        <dbReference type="PIRNR" id="PIRNR018267"/>
    </source>
</evidence>
<gene>
    <name evidence="8" type="primary">vsr</name>
    <name evidence="8" type="ORF">MSZNOR_P0034</name>
</gene>
<geneLocation type="plasmid" evidence="8 9">
    <name>MSZNORminor</name>
</geneLocation>
<protein>
    <recommendedName>
        <fullName evidence="6">Very short patch repair endonuclease</fullName>
        <ecNumber evidence="6">3.1.-.-</ecNumber>
    </recommendedName>
</protein>
<keyword evidence="1 6" id="KW-0540">Nuclease</keyword>
<organism evidence="8 9">
    <name type="scientific">Methylocaldum szegediense</name>
    <dbReference type="NCBI Taxonomy" id="73780"/>
    <lineage>
        <taxon>Bacteria</taxon>
        <taxon>Pseudomonadati</taxon>
        <taxon>Pseudomonadota</taxon>
        <taxon>Gammaproteobacteria</taxon>
        <taxon>Methylococcales</taxon>
        <taxon>Methylococcaceae</taxon>
        <taxon>Methylocaldum</taxon>
    </lineage>
</organism>
<dbReference type="EC" id="3.1.-.-" evidence="6"/>
<keyword evidence="3 6" id="KW-0227">DNA damage</keyword>
<feature type="compositionally biased region" description="Basic and acidic residues" evidence="7">
    <location>
        <begin position="9"/>
        <end position="21"/>
    </location>
</feature>
<evidence type="ECO:0000256" key="3">
    <source>
        <dbReference type="ARBA" id="ARBA00022763"/>
    </source>
</evidence>
<dbReference type="PIRSF" id="PIRSF018267">
    <property type="entry name" value="VSR_endonuc"/>
    <property type="match status" value="1"/>
</dbReference>
<sequence length="140" mass="16826">MVDTLTPAERSERMGRVRGKDTKPEMKVRRLVHGMGYRYRLHRRDLPGCPDLVFPRLRKAIFVHGCFWHRHPDPECKLARLPKSRLDFWWPKLEGNRRRDEANQAALLALGWRFLVIWECETKKTQYLVIKIKNFLEEDE</sequence>
<dbReference type="Pfam" id="PF03852">
    <property type="entry name" value="Vsr"/>
    <property type="match status" value="1"/>
</dbReference>
<name>A0ABM9I9W2_9GAMM</name>
<dbReference type="RefSeq" id="WP_281015914.1">
    <property type="nucleotide sequence ID" value="NZ_OX458334.1"/>
</dbReference>
<keyword evidence="4 6" id="KW-0378">Hydrolase</keyword>
<evidence type="ECO:0000256" key="2">
    <source>
        <dbReference type="ARBA" id="ARBA00022759"/>
    </source>
</evidence>
<evidence type="ECO:0000256" key="1">
    <source>
        <dbReference type="ARBA" id="ARBA00022722"/>
    </source>
</evidence>